<dbReference type="PANTHER" id="PTHR33571">
    <property type="entry name" value="SSL8005 PROTEIN"/>
    <property type="match status" value="1"/>
</dbReference>
<proteinExistence type="predicted"/>
<protein>
    <submittedName>
        <fullName evidence="9">Putative nucleotidyltransferase</fullName>
    </submittedName>
</protein>
<dbReference type="EMBL" id="CP020991">
    <property type="protein sequence ID" value="AUO18819.1"/>
    <property type="molecule type" value="Genomic_DNA"/>
</dbReference>
<evidence type="ECO:0000256" key="1">
    <source>
        <dbReference type="ARBA" id="ARBA00001946"/>
    </source>
</evidence>
<dbReference type="InterPro" id="IPR041633">
    <property type="entry name" value="Polbeta"/>
</dbReference>
<keyword evidence="4" id="KW-0479">Metal-binding</keyword>
<dbReference type="InterPro" id="IPR043519">
    <property type="entry name" value="NT_sf"/>
</dbReference>
<dbReference type="AlphaFoldDB" id="A0A2K9P1W6"/>
<dbReference type="InterPro" id="IPR052038">
    <property type="entry name" value="Type-VII_TA_antitoxin"/>
</dbReference>
<dbReference type="PANTHER" id="PTHR33571:SF14">
    <property type="entry name" value="PROTEIN ADENYLYLTRANSFERASE MJ0435-RELATED"/>
    <property type="match status" value="1"/>
</dbReference>
<feature type="domain" description="Polymerase beta nucleotidyltransferase" evidence="8">
    <location>
        <begin position="19"/>
        <end position="99"/>
    </location>
</feature>
<evidence type="ECO:0000256" key="7">
    <source>
        <dbReference type="ARBA" id="ARBA00022842"/>
    </source>
</evidence>
<evidence type="ECO:0000313" key="10">
    <source>
        <dbReference type="Proteomes" id="UP000235589"/>
    </source>
</evidence>
<gene>
    <name evidence="9" type="ORF">B9O19_00636</name>
</gene>
<evidence type="ECO:0000256" key="5">
    <source>
        <dbReference type="ARBA" id="ARBA00022741"/>
    </source>
</evidence>
<keyword evidence="10" id="KW-1185">Reference proteome</keyword>
<evidence type="ECO:0000256" key="2">
    <source>
        <dbReference type="ARBA" id="ARBA00022679"/>
    </source>
</evidence>
<dbReference type="GO" id="GO:0005524">
    <property type="term" value="F:ATP binding"/>
    <property type="evidence" value="ECO:0007669"/>
    <property type="project" value="UniProtKB-KW"/>
</dbReference>
<accession>A0A2K9P1W6</accession>
<dbReference type="Gene3D" id="3.30.460.10">
    <property type="entry name" value="Beta Polymerase, domain 2"/>
    <property type="match status" value="1"/>
</dbReference>
<evidence type="ECO:0000313" key="9">
    <source>
        <dbReference type="EMBL" id="AUO18819.1"/>
    </source>
</evidence>
<evidence type="ECO:0000256" key="6">
    <source>
        <dbReference type="ARBA" id="ARBA00022840"/>
    </source>
</evidence>
<dbReference type="GeneID" id="98062062"/>
<keyword evidence="2 9" id="KW-0808">Transferase</keyword>
<keyword evidence="5" id="KW-0547">Nucleotide-binding</keyword>
<keyword evidence="6" id="KW-0067">ATP-binding</keyword>
<dbReference type="CDD" id="cd05403">
    <property type="entry name" value="NT_KNTase_like"/>
    <property type="match status" value="1"/>
</dbReference>
<evidence type="ECO:0000256" key="4">
    <source>
        <dbReference type="ARBA" id="ARBA00022723"/>
    </source>
</evidence>
<dbReference type="OrthoDB" id="9809668at2"/>
<keyword evidence="3" id="KW-0548">Nucleotidyltransferase</keyword>
<dbReference type="KEGG" id="mpec:B9O19_00636"/>
<evidence type="ECO:0000259" key="8">
    <source>
        <dbReference type="Pfam" id="PF18765"/>
    </source>
</evidence>
<evidence type="ECO:0000256" key="3">
    <source>
        <dbReference type="ARBA" id="ARBA00022695"/>
    </source>
</evidence>
<dbReference type="RefSeq" id="WP_102365070.1">
    <property type="nucleotide sequence ID" value="NZ_CP020991.1"/>
</dbReference>
<dbReference type="SUPFAM" id="SSF81301">
    <property type="entry name" value="Nucleotidyltransferase"/>
    <property type="match status" value="1"/>
</dbReference>
<dbReference type="GO" id="GO:0016779">
    <property type="term" value="F:nucleotidyltransferase activity"/>
    <property type="evidence" value="ECO:0007669"/>
    <property type="project" value="UniProtKB-KW"/>
</dbReference>
<keyword evidence="7" id="KW-0460">Magnesium</keyword>
<sequence length="99" mass="11104">MNRTYTIEEIKAIAVPVAKRYGLEKVALFGSYAKGEPKVTSDIDLIIKKGDLKGYFAFCGLVNDLEELFGTHVDVLTYEALENSLIKDGVKDEVIIYER</sequence>
<reference evidence="9 10" key="1">
    <citation type="submission" date="2017-04" db="EMBL/GenBank/DDBJ databases">
        <title>Monoglobus pectinilyticus 14 draft genome.</title>
        <authorList>
            <person name="Kim C."/>
            <person name="Rosendale D.I."/>
            <person name="Kelly W.J."/>
            <person name="Tannock G.W."/>
            <person name="Patchett M.L."/>
            <person name="Jordens J.Z."/>
        </authorList>
    </citation>
    <scope>NUCLEOTIDE SEQUENCE [LARGE SCALE GENOMIC DNA]</scope>
    <source>
        <strain evidence="9 10">14</strain>
    </source>
</reference>
<name>A0A2K9P1W6_9FIRM</name>
<dbReference type="GO" id="GO:0046872">
    <property type="term" value="F:metal ion binding"/>
    <property type="evidence" value="ECO:0007669"/>
    <property type="project" value="UniProtKB-KW"/>
</dbReference>
<comment type="cofactor">
    <cofactor evidence="1">
        <name>Mg(2+)</name>
        <dbReference type="ChEBI" id="CHEBI:18420"/>
    </cofactor>
</comment>
<organism evidence="9 10">
    <name type="scientific">Monoglobus pectinilyticus</name>
    <dbReference type="NCBI Taxonomy" id="1981510"/>
    <lineage>
        <taxon>Bacteria</taxon>
        <taxon>Bacillati</taxon>
        <taxon>Bacillota</taxon>
        <taxon>Clostridia</taxon>
        <taxon>Monoglobales</taxon>
        <taxon>Monoglobaceae</taxon>
        <taxon>Monoglobus</taxon>
    </lineage>
</organism>
<dbReference type="Proteomes" id="UP000235589">
    <property type="component" value="Chromosome"/>
</dbReference>
<dbReference type="Pfam" id="PF18765">
    <property type="entry name" value="Polbeta"/>
    <property type="match status" value="1"/>
</dbReference>